<name>A0A9W9YS51_9CNID</name>
<sequence length="215" mass="23005">MGSGFVLKKLNAARNVRGHRTLAVDGVPIPLGLSHSETTPTTEVEAVTTNGESRHTPTSDQASSIASAFQETEGSSQCQGTRSSCTGWSGAGNGSPSWTSYFRDDTDNRGGGCRYAWKIEFREVYGVSPVCRVCFKETEGSSSAKVPAQVAVDGLQARILPGLYPFEMIPIIEVEAVLIIGIWTAPSHVAPSIVHLTPHALVEGYSRFHSNVKVL</sequence>
<accession>A0A9W9YS51</accession>
<evidence type="ECO:0000313" key="2">
    <source>
        <dbReference type="EMBL" id="KAJ7365208.1"/>
    </source>
</evidence>
<feature type="compositionally biased region" description="Low complexity" evidence="1">
    <location>
        <begin position="37"/>
        <end position="49"/>
    </location>
</feature>
<comment type="caution">
    <text evidence="2">The sequence shown here is derived from an EMBL/GenBank/DDBJ whole genome shotgun (WGS) entry which is preliminary data.</text>
</comment>
<dbReference type="EMBL" id="MU827304">
    <property type="protein sequence ID" value="KAJ7365208.1"/>
    <property type="molecule type" value="Genomic_DNA"/>
</dbReference>
<organism evidence="2 3">
    <name type="scientific">Desmophyllum pertusum</name>
    <dbReference type="NCBI Taxonomy" id="174260"/>
    <lineage>
        <taxon>Eukaryota</taxon>
        <taxon>Metazoa</taxon>
        <taxon>Cnidaria</taxon>
        <taxon>Anthozoa</taxon>
        <taxon>Hexacorallia</taxon>
        <taxon>Scleractinia</taxon>
        <taxon>Caryophylliina</taxon>
        <taxon>Caryophylliidae</taxon>
        <taxon>Desmophyllum</taxon>
    </lineage>
</organism>
<dbReference type="AlphaFoldDB" id="A0A9W9YS51"/>
<reference evidence="2" key="1">
    <citation type="submission" date="2023-01" db="EMBL/GenBank/DDBJ databases">
        <title>Genome assembly of the deep-sea coral Lophelia pertusa.</title>
        <authorList>
            <person name="Herrera S."/>
            <person name="Cordes E."/>
        </authorList>
    </citation>
    <scope>NUCLEOTIDE SEQUENCE</scope>
    <source>
        <strain evidence="2">USNM1676648</strain>
        <tissue evidence="2">Polyp</tissue>
    </source>
</reference>
<dbReference type="OrthoDB" id="5945868at2759"/>
<feature type="compositionally biased region" description="Polar residues" evidence="1">
    <location>
        <begin position="58"/>
        <end position="87"/>
    </location>
</feature>
<gene>
    <name evidence="2" type="ORF">OS493_007860</name>
</gene>
<protein>
    <submittedName>
        <fullName evidence="2">Uncharacterized protein</fullName>
    </submittedName>
</protein>
<keyword evidence="3" id="KW-1185">Reference proteome</keyword>
<evidence type="ECO:0000256" key="1">
    <source>
        <dbReference type="SAM" id="MobiDB-lite"/>
    </source>
</evidence>
<feature type="region of interest" description="Disordered" evidence="1">
    <location>
        <begin position="29"/>
        <end position="103"/>
    </location>
</feature>
<evidence type="ECO:0000313" key="3">
    <source>
        <dbReference type="Proteomes" id="UP001163046"/>
    </source>
</evidence>
<dbReference type="Proteomes" id="UP001163046">
    <property type="component" value="Unassembled WGS sequence"/>
</dbReference>
<proteinExistence type="predicted"/>